<dbReference type="EMBL" id="JACKZP010000014">
    <property type="protein sequence ID" value="MBC1301462.1"/>
    <property type="molecule type" value="Genomic_DNA"/>
</dbReference>
<evidence type="ECO:0000313" key="3">
    <source>
        <dbReference type="Proteomes" id="UP000570851"/>
    </source>
</evidence>
<evidence type="ECO:0008006" key="4">
    <source>
        <dbReference type="Google" id="ProtNLM"/>
    </source>
</evidence>
<dbReference type="Gene3D" id="3.30.160.250">
    <property type="match status" value="1"/>
</dbReference>
<organism evidence="2 3">
    <name type="scientific">Trichormus variabilis N2B</name>
    <dbReference type="NCBI Taxonomy" id="2681315"/>
    <lineage>
        <taxon>Bacteria</taxon>
        <taxon>Bacillati</taxon>
        <taxon>Cyanobacteriota</taxon>
        <taxon>Cyanophyceae</taxon>
        <taxon>Nostocales</taxon>
        <taxon>Nostocaceae</taxon>
        <taxon>Trichormus</taxon>
    </lineage>
</organism>
<gene>
    <name evidence="2" type="ORF">GNE12_05980</name>
</gene>
<reference evidence="2 3" key="1">
    <citation type="submission" date="2019-11" db="EMBL/GenBank/DDBJ databases">
        <title>Comparison of genomes from free-living endosymbiotic cyanobacteria isolated from Azolla.</title>
        <authorList>
            <person name="Thiel T."/>
            <person name="Pratte B."/>
        </authorList>
    </citation>
    <scope>NUCLEOTIDE SEQUENCE [LARGE SCALE GENOMIC DNA]</scope>
    <source>
        <strain evidence="2 3">N2B</strain>
    </source>
</reference>
<dbReference type="SUPFAM" id="SSF143100">
    <property type="entry name" value="TTHA1013/TTHA0281-like"/>
    <property type="match status" value="1"/>
</dbReference>
<accession>A0ABR6S521</accession>
<dbReference type="Proteomes" id="UP000570851">
    <property type="component" value="Unassembled WGS sequence"/>
</dbReference>
<sequence length="77" mass="8891">MQSQQGYTTVNRPGDNGSFVAHISTMSGYHSWGKTPDQARGELIDVFEMIQQEYEENERSLQDSVELTSEEERHQLR</sequence>
<keyword evidence="3" id="KW-1185">Reference proteome</keyword>
<evidence type="ECO:0000313" key="2">
    <source>
        <dbReference type="EMBL" id="MBC1301462.1"/>
    </source>
</evidence>
<dbReference type="GeneID" id="58726398"/>
<name>A0ABR6S521_ANAVA</name>
<dbReference type="RefSeq" id="WP_011320313.1">
    <property type="nucleotide sequence ID" value="NZ_JACKZP010000014.1"/>
</dbReference>
<feature type="region of interest" description="Disordered" evidence="1">
    <location>
        <begin position="55"/>
        <end position="77"/>
    </location>
</feature>
<protein>
    <recommendedName>
        <fullName evidence="4">Type II toxin-antitoxin system HicB family antitoxin</fullName>
    </recommendedName>
</protein>
<comment type="caution">
    <text evidence="2">The sequence shown here is derived from an EMBL/GenBank/DDBJ whole genome shotgun (WGS) entry which is preliminary data.</text>
</comment>
<proteinExistence type="predicted"/>
<evidence type="ECO:0000256" key="1">
    <source>
        <dbReference type="SAM" id="MobiDB-lite"/>
    </source>
</evidence>
<dbReference type="InterPro" id="IPR035069">
    <property type="entry name" value="TTHA1013/TTHA0281-like"/>
</dbReference>